<evidence type="ECO:0000256" key="2">
    <source>
        <dbReference type="SAM" id="Phobius"/>
    </source>
</evidence>
<feature type="region of interest" description="Disordered" evidence="1">
    <location>
        <begin position="1"/>
        <end position="22"/>
    </location>
</feature>
<evidence type="ECO:0000313" key="3">
    <source>
        <dbReference type="EMBL" id="KUJ14075.1"/>
    </source>
</evidence>
<dbReference type="AlphaFoldDB" id="A0A194X1K4"/>
<dbReference type="GeneID" id="28821863"/>
<feature type="region of interest" description="Disordered" evidence="1">
    <location>
        <begin position="191"/>
        <end position="220"/>
    </location>
</feature>
<reference evidence="3 4" key="1">
    <citation type="submission" date="2015-10" db="EMBL/GenBank/DDBJ databases">
        <title>Full genome of DAOMC 229536 Phialocephala scopiformis, a fungal endophyte of spruce producing the potent anti-insectan compound rugulosin.</title>
        <authorList>
            <consortium name="DOE Joint Genome Institute"/>
            <person name="Walker A.K."/>
            <person name="Frasz S.L."/>
            <person name="Seifert K.A."/>
            <person name="Miller J.D."/>
            <person name="Mondo S.J."/>
            <person name="Labutti K."/>
            <person name="Lipzen A."/>
            <person name="Dockter R."/>
            <person name="Kennedy M."/>
            <person name="Grigoriev I.V."/>
            <person name="Spatafora J.W."/>
        </authorList>
    </citation>
    <scope>NUCLEOTIDE SEQUENCE [LARGE SCALE GENOMIC DNA]</scope>
    <source>
        <strain evidence="3 4">CBS 120377</strain>
    </source>
</reference>
<protein>
    <recommendedName>
        <fullName evidence="5">MARVEL domain-containing protein</fullName>
    </recommendedName>
</protein>
<feature type="transmembrane region" description="Helical" evidence="2">
    <location>
        <begin position="73"/>
        <end position="94"/>
    </location>
</feature>
<dbReference type="EMBL" id="KQ947421">
    <property type="protein sequence ID" value="KUJ14075.1"/>
    <property type="molecule type" value="Genomic_DNA"/>
</dbReference>
<gene>
    <name evidence="3" type="ORF">LY89DRAFT_651143</name>
</gene>
<dbReference type="KEGG" id="psco:LY89DRAFT_651143"/>
<evidence type="ECO:0000256" key="1">
    <source>
        <dbReference type="SAM" id="MobiDB-lite"/>
    </source>
</evidence>
<organism evidence="3 4">
    <name type="scientific">Mollisia scopiformis</name>
    <name type="common">Conifer needle endophyte fungus</name>
    <name type="synonym">Phialocephala scopiformis</name>
    <dbReference type="NCBI Taxonomy" id="149040"/>
    <lineage>
        <taxon>Eukaryota</taxon>
        <taxon>Fungi</taxon>
        <taxon>Dikarya</taxon>
        <taxon>Ascomycota</taxon>
        <taxon>Pezizomycotina</taxon>
        <taxon>Leotiomycetes</taxon>
        <taxon>Helotiales</taxon>
        <taxon>Mollisiaceae</taxon>
        <taxon>Mollisia</taxon>
    </lineage>
</organism>
<evidence type="ECO:0000313" key="4">
    <source>
        <dbReference type="Proteomes" id="UP000070700"/>
    </source>
</evidence>
<feature type="transmembrane region" description="Helical" evidence="2">
    <location>
        <begin position="101"/>
        <end position="121"/>
    </location>
</feature>
<keyword evidence="2" id="KW-1133">Transmembrane helix</keyword>
<feature type="transmembrane region" description="Helical" evidence="2">
    <location>
        <begin position="156"/>
        <end position="178"/>
    </location>
</feature>
<sequence>MFSRNKNTSTHNGAGTVSGPARTTRSHSLIQHLLRALQFLSAFTSLILFSVRLAKILRLVHKASHSNGAVEGILAAAVLYTLIATALTCGLRAGGGNMLRILLIIFDLLFVGAFIAVAVLTSPKRHGSSGPCTSNANANHLLTHYTSNDVNCRLPWGTFILAILSTLLHAATAAFHGVKDHRRTHRNDHVTKHEAAQNDGRDGYVDGNAPGYNGARATHV</sequence>
<feature type="transmembrane region" description="Helical" evidence="2">
    <location>
        <begin position="32"/>
        <end position="53"/>
    </location>
</feature>
<feature type="compositionally biased region" description="Basic and acidic residues" evidence="1">
    <location>
        <begin position="191"/>
        <end position="204"/>
    </location>
</feature>
<keyword evidence="2" id="KW-0812">Transmembrane</keyword>
<dbReference type="InParanoid" id="A0A194X1K4"/>
<proteinExistence type="predicted"/>
<dbReference type="OrthoDB" id="5342507at2759"/>
<accession>A0A194X1K4</accession>
<keyword evidence="2" id="KW-0472">Membrane</keyword>
<name>A0A194X1K4_MOLSC</name>
<dbReference type="Proteomes" id="UP000070700">
    <property type="component" value="Unassembled WGS sequence"/>
</dbReference>
<evidence type="ECO:0008006" key="5">
    <source>
        <dbReference type="Google" id="ProtNLM"/>
    </source>
</evidence>
<keyword evidence="4" id="KW-1185">Reference proteome</keyword>
<dbReference type="RefSeq" id="XP_018068430.1">
    <property type="nucleotide sequence ID" value="XM_018212137.1"/>
</dbReference>